<protein>
    <submittedName>
        <fullName evidence="1">Uncharacterized protein</fullName>
    </submittedName>
</protein>
<gene>
    <name evidence="1" type="ORF">AVDCRST_MAG96-593</name>
</gene>
<organism evidence="1">
    <name type="scientific">uncultured Segetibacter sp</name>
    <dbReference type="NCBI Taxonomy" id="481133"/>
    <lineage>
        <taxon>Bacteria</taxon>
        <taxon>Pseudomonadati</taxon>
        <taxon>Bacteroidota</taxon>
        <taxon>Chitinophagia</taxon>
        <taxon>Chitinophagales</taxon>
        <taxon>Chitinophagaceae</taxon>
        <taxon>Segetibacter</taxon>
        <taxon>environmental samples</taxon>
    </lineage>
</organism>
<name>A0A6J4RHR8_9BACT</name>
<dbReference type="EMBL" id="CADCVN010000227">
    <property type="protein sequence ID" value="CAA9474029.1"/>
    <property type="molecule type" value="Genomic_DNA"/>
</dbReference>
<proteinExistence type="predicted"/>
<reference evidence="1" key="1">
    <citation type="submission" date="2020-02" db="EMBL/GenBank/DDBJ databases">
        <authorList>
            <person name="Meier V. D."/>
        </authorList>
    </citation>
    <scope>NUCLEOTIDE SEQUENCE</scope>
    <source>
        <strain evidence="1">AVDCRST_MAG96</strain>
    </source>
</reference>
<dbReference type="AlphaFoldDB" id="A0A6J4RHR8"/>
<sequence length="54" mass="6294">MRQHSNLCTCSSAEKIYSINACHVHDQNFALLIERIQPKRAINITSIFFTYLPR</sequence>
<accession>A0A6J4RHR8</accession>
<evidence type="ECO:0000313" key="1">
    <source>
        <dbReference type="EMBL" id="CAA9474029.1"/>
    </source>
</evidence>